<dbReference type="InterPro" id="IPR049166">
    <property type="entry name" value="GH39_cat"/>
</dbReference>
<dbReference type="SUPFAM" id="SSF49785">
    <property type="entry name" value="Galactose-binding domain-like"/>
    <property type="match status" value="1"/>
</dbReference>
<dbReference type="InterPro" id="IPR051923">
    <property type="entry name" value="Glycosyl_Hydrolase_39"/>
</dbReference>
<name>A0A2S3ZMC2_9MICO</name>
<dbReference type="PANTHER" id="PTHR12631">
    <property type="entry name" value="ALPHA-L-IDURONIDASE"/>
    <property type="match status" value="1"/>
</dbReference>
<organism evidence="5 6">
    <name type="scientific">Cryobacterium zongtaii</name>
    <dbReference type="NCBI Taxonomy" id="1259217"/>
    <lineage>
        <taxon>Bacteria</taxon>
        <taxon>Bacillati</taxon>
        <taxon>Actinomycetota</taxon>
        <taxon>Actinomycetes</taxon>
        <taxon>Micrococcales</taxon>
        <taxon>Microbacteriaceae</taxon>
        <taxon>Cryobacterium</taxon>
    </lineage>
</organism>
<comment type="caution">
    <text evidence="5">The sequence shown here is derived from an EMBL/GenBank/DDBJ whole genome shotgun (WGS) entry which is preliminary data.</text>
</comment>
<evidence type="ECO:0000313" key="6">
    <source>
        <dbReference type="Proteomes" id="UP000237104"/>
    </source>
</evidence>
<gene>
    <name evidence="5" type="ORF">C3B59_05100</name>
</gene>
<evidence type="ECO:0000256" key="3">
    <source>
        <dbReference type="ARBA" id="ARBA00023295"/>
    </source>
</evidence>
<dbReference type="InterPro" id="IPR017853">
    <property type="entry name" value="GH"/>
</dbReference>
<dbReference type="OrthoDB" id="9776971at2"/>
<keyword evidence="3" id="KW-0326">Glycosidase</keyword>
<dbReference type="InterPro" id="IPR003305">
    <property type="entry name" value="CenC_carb-bd"/>
</dbReference>
<dbReference type="PROSITE" id="PS50022">
    <property type="entry name" value="FA58C_3"/>
    <property type="match status" value="1"/>
</dbReference>
<evidence type="ECO:0000256" key="2">
    <source>
        <dbReference type="ARBA" id="ARBA00022801"/>
    </source>
</evidence>
<evidence type="ECO:0000256" key="1">
    <source>
        <dbReference type="ARBA" id="ARBA00008875"/>
    </source>
</evidence>
<dbReference type="InterPro" id="IPR008979">
    <property type="entry name" value="Galactose-bd-like_sf"/>
</dbReference>
<feature type="domain" description="F5/8 type C" evidence="4">
    <location>
        <begin position="549"/>
        <end position="720"/>
    </location>
</feature>
<proteinExistence type="inferred from homology"/>
<dbReference type="InterPro" id="IPR000421">
    <property type="entry name" value="FA58C"/>
</dbReference>
<dbReference type="Gene3D" id="2.60.120.260">
    <property type="entry name" value="Galactose-binding domain-like"/>
    <property type="match status" value="2"/>
</dbReference>
<reference evidence="5 6" key="1">
    <citation type="submission" date="2018-01" db="EMBL/GenBank/DDBJ databases">
        <title>Cryobacterium sp. nov., from glaciers in China.</title>
        <authorList>
            <person name="Liu Q."/>
            <person name="Xin Y.-H."/>
        </authorList>
    </citation>
    <scope>NUCLEOTIDE SEQUENCE [LARGE SCALE GENOMIC DNA]</scope>
    <source>
        <strain evidence="5 6">TMB1-8</strain>
    </source>
</reference>
<dbReference type="Pfam" id="PF01229">
    <property type="entry name" value="Glyco_hydro_39"/>
    <property type="match status" value="1"/>
</dbReference>
<dbReference type="SUPFAM" id="SSF51445">
    <property type="entry name" value="(Trans)glycosidases"/>
    <property type="match status" value="1"/>
</dbReference>
<protein>
    <recommendedName>
        <fullName evidence="4">F5/8 type C domain-containing protein</fullName>
    </recommendedName>
</protein>
<dbReference type="EMBL" id="PPXF01000019">
    <property type="protein sequence ID" value="POH69723.1"/>
    <property type="molecule type" value="Genomic_DNA"/>
</dbReference>
<comment type="similarity">
    <text evidence="1">Belongs to the glycosyl hydrolase 39 family.</text>
</comment>
<keyword evidence="2" id="KW-0378">Hydrolase</keyword>
<dbReference type="Pfam" id="PF00754">
    <property type="entry name" value="F5_F8_type_C"/>
    <property type="match status" value="1"/>
</dbReference>
<evidence type="ECO:0000313" key="5">
    <source>
        <dbReference type="EMBL" id="POH69723.1"/>
    </source>
</evidence>
<dbReference type="Gene3D" id="3.20.20.80">
    <property type="entry name" value="Glycosidases"/>
    <property type="match status" value="1"/>
</dbReference>
<dbReference type="PANTHER" id="PTHR12631:SF10">
    <property type="entry name" value="BETA-XYLOSIDASE-LIKE PROTEIN-RELATED"/>
    <property type="match status" value="1"/>
</dbReference>
<dbReference type="AlphaFoldDB" id="A0A2S3ZMC2"/>
<evidence type="ECO:0000259" key="4">
    <source>
        <dbReference type="PROSITE" id="PS50022"/>
    </source>
</evidence>
<sequence length="854" mass="90612">MLLVKKPSTSRRLGKASQFSTTSRLAFGPAMALLLATAVLMTGCTPTPERADADRPATVYPPQPAFAPSPIPSGADDVPTAEATTMTMLADYSSKGTPLDTGVLLNGSQGAYPPTRNLHWLTSQAAQISAMGINEIRIDDVFNDASYDVINVGGNGEIQYDFSKLDSVLLPLIDNGITPFIVLSYMPLAFAPSHHELPSTTILWTDAVSELVSHYVLLGHAGWSYEVWNEPDTEKWSGSIADYNEFYAASADAVNTADPKAKVGGSATSGIHSAGNWSGSFIDYLGANPEVPADFFSFHNYRVPNWDDVSEVQGWLDQAGRGSVPIYVTEWNNISFMDHGPGQGSDTNSSVDGSSFIAAQMYRALGSGVAKVFYFSPVEGLNYRSPYNGDLGLITVDGHRKSAGNVFEMYSRLDSVLIDSDISGEGSATQDVYGLLTKNAKEATAEAILWNNTASDVVSSVSLQGLPYADSKFRVTEKVVSAAKGNAFSDGYNFISPAYPSANENAPVVSDEIIAGAATFERQIRVPANGVVSLSLSASDEAVGQLVISAPPAAINLASTQSGAVATASSSIEAVNEDWGVAGVTDGRRHAFEPRQPAVRGWSSELRSEPIGAESITIDLGATKPVDSMVLWPRDSQAYNGAGFPIDFTVRGSQDNITWEPLYSATNYNDGKVVEGPQTISLPPGEFRYLKVEATALAVAETTPQTQYAFQLTELEAYRTGVSNGGFESSALDGWTFKGVASAESSTVRSGKYSLALSGKGAAASMFVKGLLPDTTYTFGGHVRSESKVGAVTVAVSGTGTDDVSQDVRSTNWRPAWVTFTTGHDATSATISVTKRGAQGLAWADDFLLTQKAE</sequence>
<accession>A0A2S3ZMC2</accession>
<dbReference type="Pfam" id="PF02018">
    <property type="entry name" value="CBM_4_9"/>
    <property type="match status" value="1"/>
</dbReference>
<dbReference type="GO" id="GO:0004553">
    <property type="term" value="F:hydrolase activity, hydrolyzing O-glycosyl compounds"/>
    <property type="evidence" value="ECO:0007669"/>
    <property type="project" value="TreeGrafter"/>
</dbReference>
<dbReference type="Proteomes" id="UP000237104">
    <property type="component" value="Unassembled WGS sequence"/>
</dbReference>